<dbReference type="GO" id="GO:0006508">
    <property type="term" value="P:proteolysis"/>
    <property type="evidence" value="ECO:0007669"/>
    <property type="project" value="UniProtKB-KW"/>
</dbReference>
<comment type="subcellular location">
    <subcellularLocation>
        <location evidence="1">Membrane</location>
        <topology evidence="1">Multi-pass membrane protein</topology>
    </subcellularLocation>
</comment>
<dbReference type="Pfam" id="PF01957">
    <property type="entry name" value="NfeD"/>
    <property type="match status" value="1"/>
</dbReference>
<protein>
    <submittedName>
        <fullName evidence="7">Membrane protein implicated in regulation of membrane protease activity</fullName>
    </submittedName>
</protein>
<dbReference type="InterPro" id="IPR012340">
    <property type="entry name" value="NA-bd_OB-fold"/>
</dbReference>
<dbReference type="EMBL" id="CP000910">
    <property type="protein sequence ID" value="ABY23754.1"/>
    <property type="molecule type" value="Genomic_DNA"/>
</dbReference>
<keyword evidence="7" id="KW-0378">Hydrolase</keyword>
<reference evidence="8" key="1">
    <citation type="journal article" date="2008" name="J. Bacteriol.">
        <title>Genome sequence of the fish pathogen Renibacterium salmoninarum suggests reductive evolution away from an environmental Arthrobacter ancestor.</title>
        <authorList>
            <person name="Wiens G.D."/>
            <person name="Rockey D.D."/>
            <person name="Wu Z."/>
            <person name="Chang J."/>
            <person name="Levy R."/>
            <person name="Crane S."/>
            <person name="Chen D.S."/>
            <person name="Capri G.R."/>
            <person name="Burnett J.R."/>
            <person name="Sudheesh P.S."/>
            <person name="Schipma M.J."/>
            <person name="Burd H."/>
            <person name="Bhattacharyya A."/>
            <person name="Rhodes L.D."/>
            <person name="Kaul R."/>
            <person name="Strom M.S."/>
        </authorList>
    </citation>
    <scope>NUCLEOTIDE SEQUENCE [LARGE SCALE GENOMIC DNA]</scope>
    <source>
        <strain evidence="8">ATCC 33209 / DSM 20767 / JCM 11484 / NBRC 15589 / NCIMB 2235</strain>
    </source>
</reference>
<dbReference type="RefSeq" id="WP_012245424.1">
    <property type="nucleotide sequence ID" value="NC_010168.1"/>
</dbReference>
<gene>
    <name evidence="7" type="ordered locus">RSal33209_2021</name>
</gene>
<evidence type="ECO:0000256" key="5">
    <source>
        <dbReference type="SAM" id="Phobius"/>
    </source>
</evidence>
<evidence type="ECO:0000256" key="3">
    <source>
        <dbReference type="ARBA" id="ARBA00022989"/>
    </source>
</evidence>
<dbReference type="PANTHER" id="PTHR33507">
    <property type="entry name" value="INNER MEMBRANE PROTEIN YBBJ"/>
    <property type="match status" value="1"/>
</dbReference>
<sequence>MFEWLFENGWALWLIIFLALAVIEMLTLDLFFILMSVGALAAVVADLLGAPLWLQVIIFCIVALAMILFVRPIALRHLHKGPNDLRTNVDRLIGHAAVVIEPVTSDGGRVKIGGDIWSARSTNGAALAIGNNVEVTAIEGATAIVVAAAITPQSPHAEYPGTPAGA</sequence>
<dbReference type="STRING" id="288705.RSal33209_2021"/>
<dbReference type="Gene3D" id="2.40.50.140">
    <property type="entry name" value="Nucleic acid-binding proteins"/>
    <property type="match status" value="1"/>
</dbReference>
<dbReference type="SUPFAM" id="SSF141322">
    <property type="entry name" value="NfeD domain-like"/>
    <property type="match status" value="1"/>
</dbReference>
<evidence type="ECO:0000256" key="4">
    <source>
        <dbReference type="ARBA" id="ARBA00023136"/>
    </source>
</evidence>
<dbReference type="eggNOG" id="COG1585">
    <property type="taxonomic scope" value="Bacteria"/>
</dbReference>
<keyword evidence="3 5" id="KW-1133">Transmembrane helix</keyword>
<evidence type="ECO:0000313" key="8">
    <source>
        <dbReference type="Proteomes" id="UP000002007"/>
    </source>
</evidence>
<proteinExistence type="predicted"/>
<dbReference type="Proteomes" id="UP000002007">
    <property type="component" value="Chromosome"/>
</dbReference>
<dbReference type="GO" id="GO:0008233">
    <property type="term" value="F:peptidase activity"/>
    <property type="evidence" value="ECO:0007669"/>
    <property type="project" value="UniProtKB-KW"/>
</dbReference>
<keyword evidence="2 5" id="KW-0812">Transmembrane</keyword>
<dbReference type="AlphaFoldDB" id="A9WSG6"/>
<dbReference type="PANTHER" id="PTHR33507:SF3">
    <property type="entry name" value="INNER MEMBRANE PROTEIN YBBJ"/>
    <property type="match status" value="1"/>
</dbReference>
<dbReference type="HOGENOM" id="CLU_116732_2_0_11"/>
<dbReference type="GO" id="GO:0005886">
    <property type="term" value="C:plasma membrane"/>
    <property type="evidence" value="ECO:0007669"/>
    <property type="project" value="TreeGrafter"/>
</dbReference>
<keyword evidence="7" id="KW-0645">Protease</keyword>
<evidence type="ECO:0000259" key="6">
    <source>
        <dbReference type="Pfam" id="PF01957"/>
    </source>
</evidence>
<evidence type="ECO:0000256" key="1">
    <source>
        <dbReference type="ARBA" id="ARBA00004141"/>
    </source>
</evidence>
<dbReference type="InterPro" id="IPR052165">
    <property type="entry name" value="Membrane_assoc_protease"/>
</dbReference>
<evidence type="ECO:0000256" key="2">
    <source>
        <dbReference type="ARBA" id="ARBA00022692"/>
    </source>
</evidence>
<name>A9WSG6_RENSM</name>
<organism evidence="7 8">
    <name type="scientific">Renibacterium salmoninarum (strain ATCC 33209 / DSM 20767 / JCM 11484 / NBRC 15589 / NCIMB 2235)</name>
    <dbReference type="NCBI Taxonomy" id="288705"/>
    <lineage>
        <taxon>Bacteria</taxon>
        <taxon>Bacillati</taxon>
        <taxon>Actinomycetota</taxon>
        <taxon>Actinomycetes</taxon>
        <taxon>Micrococcales</taxon>
        <taxon>Micrococcaceae</taxon>
        <taxon>Renibacterium</taxon>
    </lineage>
</organism>
<accession>A9WSG6</accession>
<dbReference type="KEGG" id="rsa:RSal33209_2021"/>
<feature type="domain" description="NfeD-like C-terminal" evidence="6">
    <location>
        <begin position="89"/>
        <end position="145"/>
    </location>
</feature>
<keyword evidence="8" id="KW-1185">Reference proteome</keyword>
<feature type="transmembrane region" description="Helical" evidence="5">
    <location>
        <begin position="51"/>
        <end position="70"/>
    </location>
</feature>
<dbReference type="InterPro" id="IPR002810">
    <property type="entry name" value="NfeD-like_C"/>
</dbReference>
<keyword evidence="4 5" id="KW-0472">Membrane</keyword>
<evidence type="ECO:0000313" key="7">
    <source>
        <dbReference type="EMBL" id="ABY23754.1"/>
    </source>
</evidence>
<feature type="transmembrane region" description="Helical" evidence="5">
    <location>
        <begin position="12"/>
        <end position="45"/>
    </location>
</feature>